<dbReference type="RefSeq" id="WP_116556197.1">
    <property type="nucleotide sequence ID" value="NZ_QCZG01000061.1"/>
</dbReference>
<evidence type="ECO:0000256" key="12">
    <source>
        <dbReference type="ARBA" id="ARBA00023012"/>
    </source>
</evidence>
<keyword evidence="12" id="KW-0902">Two-component regulatory system</keyword>
<dbReference type="InterPro" id="IPR050398">
    <property type="entry name" value="HssS/ArlS-like"/>
</dbReference>
<dbReference type="Gene3D" id="3.30.565.10">
    <property type="entry name" value="Histidine kinase-like ATPase, C-terminal domain"/>
    <property type="match status" value="1"/>
</dbReference>
<comment type="subcellular location">
    <subcellularLocation>
        <location evidence="2">Cell membrane</location>
        <topology evidence="2">Multi-pass membrane protein</topology>
    </subcellularLocation>
</comment>
<dbReference type="Gene3D" id="6.10.340.10">
    <property type="match status" value="1"/>
</dbReference>
<evidence type="ECO:0000256" key="9">
    <source>
        <dbReference type="ARBA" id="ARBA00022777"/>
    </source>
</evidence>
<dbReference type="PROSITE" id="PS50109">
    <property type="entry name" value="HIS_KIN"/>
    <property type="match status" value="1"/>
</dbReference>
<keyword evidence="4" id="KW-1003">Cell membrane</keyword>
<dbReference type="Proteomes" id="UP000245998">
    <property type="component" value="Unassembled WGS sequence"/>
</dbReference>
<evidence type="ECO:0000256" key="8">
    <source>
        <dbReference type="ARBA" id="ARBA00022741"/>
    </source>
</evidence>
<dbReference type="SUPFAM" id="SSF158472">
    <property type="entry name" value="HAMP domain-like"/>
    <property type="match status" value="1"/>
</dbReference>
<organism evidence="17 18">
    <name type="scientific">Pueribacillus theae</name>
    <dbReference type="NCBI Taxonomy" id="2171751"/>
    <lineage>
        <taxon>Bacteria</taxon>
        <taxon>Bacillati</taxon>
        <taxon>Bacillota</taxon>
        <taxon>Bacilli</taxon>
        <taxon>Bacillales</taxon>
        <taxon>Bacillaceae</taxon>
        <taxon>Pueribacillus</taxon>
    </lineage>
</organism>
<dbReference type="GO" id="GO:0005524">
    <property type="term" value="F:ATP binding"/>
    <property type="evidence" value="ECO:0007669"/>
    <property type="project" value="UniProtKB-KW"/>
</dbReference>
<comment type="caution">
    <text evidence="17">The sequence shown here is derived from an EMBL/GenBank/DDBJ whole genome shotgun (WGS) entry which is preliminary data.</text>
</comment>
<evidence type="ECO:0000256" key="4">
    <source>
        <dbReference type="ARBA" id="ARBA00022475"/>
    </source>
</evidence>
<evidence type="ECO:0000259" key="15">
    <source>
        <dbReference type="PROSITE" id="PS50109"/>
    </source>
</evidence>
<dbReference type="SMART" id="SM00388">
    <property type="entry name" value="HisKA"/>
    <property type="match status" value="1"/>
</dbReference>
<feature type="transmembrane region" description="Helical" evidence="14">
    <location>
        <begin position="163"/>
        <end position="185"/>
    </location>
</feature>
<dbReference type="GO" id="GO:0005886">
    <property type="term" value="C:plasma membrane"/>
    <property type="evidence" value="ECO:0007669"/>
    <property type="project" value="UniProtKB-SubCell"/>
</dbReference>
<dbReference type="InterPro" id="IPR003661">
    <property type="entry name" value="HisK_dim/P_dom"/>
</dbReference>
<dbReference type="SMART" id="SM00387">
    <property type="entry name" value="HATPase_c"/>
    <property type="match status" value="1"/>
</dbReference>
<dbReference type="InterPro" id="IPR005467">
    <property type="entry name" value="His_kinase_dom"/>
</dbReference>
<keyword evidence="6" id="KW-0808">Transferase</keyword>
<keyword evidence="8" id="KW-0547">Nucleotide-binding</keyword>
<evidence type="ECO:0000313" key="18">
    <source>
        <dbReference type="Proteomes" id="UP000245998"/>
    </source>
</evidence>
<evidence type="ECO:0000256" key="3">
    <source>
        <dbReference type="ARBA" id="ARBA00012438"/>
    </source>
</evidence>
<dbReference type="CDD" id="cd00082">
    <property type="entry name" value="HisKA"/>
    <property type="match status" value="1"/>
</dbReference>
<dbReference type="InterPro" id="IPR003594">
    <property type="entry name" value="HATPase_dom"/>
</dbReference>
<proteinExistence type="predicted"/>
<keyword evidence="11 14" id="KW-1133">Transmembrane helix</keyword>
<dbReference type="Gene3D" id="1.10.287.130">
    <property type="match status" value="1"/>
</dbReference>
<dbReference type="EC" id="2.7.13.3" evidence="3"/>
<reference evidence="17 18" key="1">
    <citation type="submission" date="2018-04" db="EMBL/GenBank/DDBJ databases">
        <title>Camelliibacillus theae gen. nov., sp. nov., isolated from Pu'er tea.</title>
        <authorList>
            <person name="Niu L."/>
        </authorList>
    </citation>
    <scope>NUCLEOTIDE SEQUENCE [LARGE SCALE GENOMIC DNA]</scope>
    <source>
        <strain evidence="17 18">T8</strain>
    </source>
</reference>
<keyword evidence="13 14" id="KW-0472">Membrane</keyword>
<evidence type="ECO:0000256" key="14">
    <source>
        <dbReference type="SAM" id="Phobius"/>
    </source>
</evidence>
<comment type="catalytic activity">
    <reaction evidence="1">
        <text>ATP + protein L-histidine = ADP + protein N-phospho-L-histidine.</text>
        <dbReference type="EC" id="2.7.13.3"/>
    </reaction>
</comment>
<keyword evidence="10" id="KW-0067">ATP-binding</keyword>
<evidence type="ECO:0000259" key="16">
    <source>
        <dbReference type="PROSITE" id="PS50885"/>
    </source>
</evidence>
<evidence type="ECO:0000256" key="2">
    <source>
        <dbReference type="ARBA" id="ARBA00004651"/>
    </source>
</evidence>
<evidence type="ECO:0000256" key="11">
    <source>
        <dbReference type="ARBA" id="ARBA00022989"/>
    </source>
</evidence>
<dbReference type="PANTHER" id="PTHR45528">
    <property type="entry name" value="SENSOR HISTIDINE KINASE CPXA"/>
    <property type="match status" value="1"/>
</dbReference>
<evidence type="ECO:0000313" key="17">
    <source>
        <dbReference type="EMBL" id="PWA06279.1"/>
    </source>
</evidence>
<dbReference type="EMBL" id="QCZG01000061">
    <property type="protein sequence ID" value="PWA06279.1"/>
    <property type="molecule type" value="Genomic_DNA"/>
</dbReference>
<feature type="domain" description="Histidine kinase" evidence="15">
    <location>
        <begin position="243"/>
        <end position="450"/>
    </location>
</feature>
<dbReference type="InterPro" id="IPR036890">
    <property type="entry name" value="HATPase_C_sf"/>
</dbReference>
<dbReference type="SUPFAM" id="SSF47384">
    <property type="entry name" value="Homodimeric domain of signal transducing histidine kinase"/>
    <property type="match status" value="1"/>
</dbReference>
<feature type="domain" description="HAMP" evidence="16">
    <location>
        <begin position="183"/>
        <end position="235"/>
    </location>
</feature>
<dbReference type="SUPFAM" id="SSF55874">
    <property type="entry name" value="ATPase domain of HSP90 chaperone/DNA topoisomerase II/histidine kinase"/>
    <property type="match status" value="1"/>
</dbReference>
<gene>
    <name evidence="17" type="ORF">DCC39_17580</name>
</gene>
<dbReference type="Pfam" id="PF02518">
    <property type="entry name" value="HATPase_c"/>
    <property type="match status" value="1"/>
</dbReference>
<evidence type="ECO:0000256" key="10">
    <source>
        <dbReference type="ARBA" id="ARBA00022840"/>
    </source>
</evidence>
<dbReference type="AlphaFoldDB" id="A0A2U1JMS2"/>
<dbReference type="InterPro" id="IPR036097">
    <property type="entry name" value="HisK_dim/P_sf"/>
</dbReference>
<dbReference type="GO" id="GO:0000155">
    <property type="term" value="F:phosphorelay sensor kinase activity"/>
    <property type="evidence" value="ECO:0007669"/>
    <property type="project" value="InterPro"/>
</dbReference>
<keyword evidence="18" id="KW-1185">Reference proteome</keyword>
<evidence type="ECO:0000256" key="6">
    <source>
        <dbReference type="ARBA" id="ARBA00022679"/>
    </source>
</evidence>
<evidence type="ECO:0000256" key="5">
    <source>
        <dbReference type="ARBA" id="ARBA00022553"/>
    </source>
</evidence>
<evidence type="ECO:0000256" key="7">
    <source>
        <dbReference type="ARBA" id="ARBA00022692"/>
    </source>
</evidence>
<accession>A0A2U1JMS2</accession>
<keyword evidence="5" id="KW-0597">Phosphoprotein</keyword>
<dbReference type="PRINTS" id="PR00344">
    <property type="entry name" value="BCTRLSENSOR"/>
</dbReference>
<dbReference type="OrthoDB" id="9780718at2"/>
<dbReference type="InterPro" id="IPR003660">
    <property type="entry name" value="HAMP_dom"/>
</dbReference>
<dbReference type="PANTHER" id="PTHR45528:SF1">
    <property type="entry name" value="SENSOR HISTIDINE KINASE CPXA"/>
    <property type="match status" value="1"/>
</dbReference>
<dbReference type="InterPro" id="IPR004358">
    <property type="entry name" value="Sig_transdc_His_kin-like_C"/>
</dbReference>
<feature type="transmembrane region" description="Helical" evidence="14">
    <location>
        <begin position="12"/>
        <end position="32"/>
    </location>
</feature>
<dbReference type="SMART" id="SM00304">
    <property type="entry name" value="HAMP"/>
    <property type="match status" value="1"/>
</dbReference>
<dbReference type="Pfam" id="PF00512">
    <property type="entry name" value="HisKA"/>
    <property type="match status" value="1"/>
</dbReference>
<protein>
    <recommendedName>
        <fullName evidence="3">histidine kinase</fullName>
        <ecNumber evidence="3">2.7.13.3</ecNumber>
    </recommendedName>
</protein>
<keyword evidence="9 17" id="KW-0418">Kinase</keyword>
<evidence type="ECO:0000256" key="1">
    <source>
        <dbReference type="ARBA" id="ARBA00000085"/>
    </source>
</evidence>
<name>A0A2U1JMS2_9BACI</name>
<keyword evidence="7 14" id="KW-0812">Transmembrane</keyword>
<sequence>MSKANLTQRIWLSFIAIIVMLGVLIAVIYPLSIQGTLEEESYQIILDEQRRFINPISDDFLLDENKKDFIERREAARSVGHVLLINRQGRYKGDPIPQQVFNEMATNAYNQPHELARYNLKYEEATLFYVIRKIDFAGNHTYFISYMWDTYRNQMVQQLWQRLLFILLIAGAASLFPALWLARYLREPLVELGKRFDQIAKRNWKEPFKLEGGEEFETLSRQFELMRQNLIKYDEGQKMFIQHASHELKTPIMIIKSYAQSVKDGVMEEEDLDETMDIILHEASRMEKRTRDMIYFSKLDTLQDEKVTKEEEWIRFGTLANEIEERFRYQRDDVQIMIEGEEVQFVGDGEQFEILLDNLVQNALRYAKDTIILKAEKSEKATVISVFNNGSGIPEEEQKQMFEPFQKGNGGQFGLGLAIVKKITSLHNGTVTVGNRENGVEFSVKIPEID</sequence>
<dbReference type="PROSITE" id="PS50885">
    <property type="entry name" value="HAMP"/>
    <property type="match status" value="1"/>
</dbReference>
<evidence type="ECO:0000256" key="13">
    <source>
        <dbReference type="ARBA" id="ARBA00023136"/>
    </source>
</evidence>